<feature type="compositionally biased region" description="Basic and acidic residues" evidence="1">
    <location>
        <begin position="67"/>
        <end position="78"/>
    </location>
</feature>
<accession>A0ABS8V2T7</accession>
<proteinExistence type="predicted"/>
<organism evidence="2 3">
    <name type="scientific">Datura stramonium</name>
    <name type="common">Jimsonweed</name>
    <name type="synonym">Common thornapple</name>
    <dbReference type="NCBI Taxonomy" id="4076"/>
    <lineage>
        <taxon>Eukaryota</taxon>
        <taxon>Viridiplantae</taxon>
        <taxon>Streptophyta</taxon>
        <taxon>Embryophyta</taxon>
        <taxon>Tracheophyta</taxon>
        <taxon>Spermatophyta</taxon>
        <taxon>Magnoliopsida</taxon>
        <taxon>eudicotyledons</taxon>
        <taxon>Gunneridae</taxon>
        <taxon>Pentapetalae</taxon>
        <taxon>asterids</taxon>
        <taxon>lamiids</taxon>
        <taxon>Solanales</taxon>
        <taxon>Solanaceae</taxon>
        <taxon>Solanoideae</taxon>
        <taxon>Datureae</taxon>
        <taxon>Datura</taxon>
    </lineage>
</organism>
<evidence type="ECO:0000313" key="2">
    <source>
        <dbReference type="EMBL" id="MCD9641388.1"/>
    </source>
</evidence>
<evidence type="ECO:0000313" key="3">
    <source>
        <dbReference type="Proteomes" id="UP000823775"/>
    </source>
</evidence>
<dbReference type="Proteomes" id="UP000823775">
    <property type="component" value="Unassembled WGS sequence"/>
</dbReference>
<evidence type="ECO:0000256" key="1">
    <source>
        <dbReference type="SAM" id="MobiDB-lite"/>
    </source>
</evidence>
<feature type="region of interest" description="Disordered" evidence="1">
    <location>
        <begin position="177"/>
        <end position="198"/>
    </location>
</feature>
<comment type="caution">
    <text evidence="2">The sequence shown here is derived from an EMBL/GenBank/DDBJ whole genome shotgun (WGS) entry which is preliminary data.</text>
</comment>
<dbReference type="EMBL" id="JACEIK010003347">
    <property type="protein sequence ID" value="MCD9641388.1"/>
    <property type="molecule type" value="Genomic_DNA"/>
</dbReference>
<gene>
    <name evidence="2" type="ORF">HAX54_027555</name>
</gene>
<sequence length="198" mass="21844">MDHVHVYVGEITVDQFKRRAKQQATSLSYPSLVSMLCVRASCPLFWPLDKIVWADSVINLATKTDKDAPAMKRAKSTENRTPPPPSVPSNTSAGQFHEATSPTTTPPDLLAQVHENYLVMIAKAIQFMIQNTIKKAMQPARDKFIDLYTTIEVLQNEEVTLRKEAVALTGPLSISNPIPLEPVAVPSQLEAPKSPPDD</sequence>
<feature type="region of interest" description="Disordered" evidence="1">
    <location>
        <begin position="67"/>
        <end position="108"/>
    </location>
</feature>
<protein>
    <submittedName>
        <fullName evidence="2">Uncharacterized protein</fullName>
    </submittedName>
</protein>
<feature type="compositionally biased region" description="Polar residues" evidence="1">
    <location>
        <begin position="90"/>
        <end position="103"/>
    </location>
</feature>
<reference evidence="2 3" key="1">
    <citation type="journal article" date="2021" name="BMC Genomics">
        <title>Datura genome reveals duplications of psychoactive alkaloid biosynthetic genes and high mutation rate following tissue culture.</title>
        <authorList>
            <person name="Rajewski A."/>
            <person name="Carter-House D."/>
            <person name="Stajich J."/>
            <person name="Litt A."/>
        </authorList>
    </citation>
    <scope>NUCLEOTIDE SEQUENCE [LARGE SCALE GENOMIC DNA]</scope>
    <source>
        <strain evidence="2">AR-01</strain>
    </source>
</reference>
<name>A0ABS8V2T7_DATST</name>
<keyword evidence="3" id="KW-1185">Reference proteome</keyword>